<dbReference type="SMART" id="SM00382">
    <property type="entry name" value="AAA"/>
    <property type="match status" value="1"/>
</dbReference>
<dbReference type="Gene3D" id="2.40.50.100">
    <property type="match status" value="1"/>
</dbReference>
<dbReference type="PROSITE" id="PS00211">
    <property type="entry name" value="ABC_TRANSPORTER_1"/>
    <property type="match status" value="1"/>
</dbReference>
<dbReference type="InterPro" id="IPR027417">
    <property type="entry name" value="P-loop_NTPase"/>
</dbReference>
<dbReference type="SUPFAM" id="SSF50331">
    <property type="entry name" value="MOP-like"/>
    <property type="match status" value="1"/>
</dbReference>
<dbReference type="EC" id="7.6.2.11" evidence="8"/>
<accession>A0ABV3WLT9</accession>
<dbReference type="InterPro" id="IPR017871">
    <property type="entry name" value="ABC_transporter-like_CS"/>
</dbReference>
<evidence type="ECO:0000313" key="11">
    <source>
        <dbReference type="Proteomes" id="UP001558535"/>
    </source>
</evidence>
<dbReference type="EMBL" id="JBFPKE010000027">
    <property type="protein sequence ID" value="MEX3754174.1"/>
    <property type="molecule type" value="Genomic_DNA"/>
</dbReference>
<evidence type="ECO:0000256" key="5">
    <source>
        <dbReference type="ARBA" id="ARBA00022840"/>
    </source>
</evidence>
<comment type="function">
    <text evidence="8">Part of the ABC transporter complex PotABCD involved in spermidine/putrescine import. Responsible for energy coupling to the transport system.</text>
</comment>
<dbReference type="InterPro" id="IPR003439">
    <property type="entry name" value="ABC_transporter-like_ATP-bd"/>
</dbReference>
<dbReference type="PANTHER" id="PTHR42781">
    <property type="entry name" value="SPERMIDINE/PUTRESCINE IMPORT ATP-BINDING PROTEIN POTA"/>
    <property type="match status" value="1"/>
</dbReference>
<evidence type="ECO:0000256" key="2">
    <source>
        <dbReference type="ARBA" id="ARBA00022475"/>
    </source>
</evidence>
<keyword evidence="7 8" id="KW-0472">Membrane</keyword>
<dbReference type="NCBIfam" id="TIGR01187">
    <property type="entry name" value="potA"/>
    <property type="match status" value="1"/>
</dbReference>
<comment type="catalytic activity">
    <reaction evidence="8">
        <text>ATP + H2O + polyamine-[polyamine-binding protein]Side 1 = ADP + phosphate + polyamineSide 2 + [polyamine-binding protein]Side 1.</text>
        <dbReference type="EC" id="7.6.2.11"/>
    </reaction>
</comment>
<comment type="similarity">
    <text evidence="8">Belongs to the ABC transporter superfamily. Spermidine/putrescine importer (TC 3.A.1.11.1) family.</text>
</comment>
<dbReference type="PROSITE" id="PS50893">
    <property type="entry name" value="ABC_TRANSPORTER_2"/>
    <property type="match status" value="1"/>
</dbReference>
<comment type="caution">
    <text evidence="10">The sequence shown here is derived from an EMBL/GenBank/DDBJ whole genome shotgun (WGS) entry which is preliminary data.</text>
</comment>
<dbReference type="InterPro" id="IPR005893">
    <property type="entry name" value="PotA-like"/>
</dbReference>
<dbReference type="Gene3D" id="3.40.50.300">
    <property type="entry name" value="P-loop containing nucleotide triphosphate hydrolases"/>
    <property type="match status" value="1"/>
</dbReference>
<evidence type="ECO:0000256" key="7">
    <source>
        <dbReference type="ARBA" id="ARBA00023136"/>
    </source>
</evidence>
<dbReference type="RefSeq" id="WP_310111321.1">
    <property type="nucleotide sequence ID" value="NZ_CP168530.1"/>
</dbReference>
<protein>
    <recommendedName>
        <fullName evidence="8">Spermidine/putrescine import ATP-binding protein PotA</fullName>
        <ecNumber evidence="8">7.6.2.11</ecNumber>
    </recommendedName>
</protein>
<evidence type="ECO:0000256" key="8">
    <source>
        <dbReference type="RuleBase" id="RU364083"/>
    </source>
</evidence>
<evidence type="ECO:0000256" key="1">
    <source>
        <dbReference type="ARBA" id="ARBA00022448"/>
    </source>
</evidence>
<keyword evidence="5 8" id="KW-0067">ATP-binding</keyword>
<keyword evidence="6 8" id="KW-1278">Translocase</keyword>
<organism evidence="10 11">
    <name type="scientific">Paraburkholderia phenoliruptrix</name>
    <dbReference type="NCBI Taxonomy" id="252970"/>
    <lineage>
        <taxon>Bacteria</taxon>
        <taxon>Pseudomonadati</taxon>
        <taxon>Pseudomonadota</taxon>
        <taxon>Betaproteobacteria</taxon>
        <taxon>Burkholderiales</taxon>
        <taxon>Burkholderiaceae</taxon>
        <taxon>Paraburkholderia</taxon>
    </lineage>
</organism>
<dbReference type="InterPro" id="IPR050093">
    <property type="entry name" value="ABC_SmlMolc_Importer"/>
</dbReference>
<feature type="domain" description="ABC transporter" evidence="9">
    <location>
        <begin position="8"/>
        <end position="239"/>
    </location>
</feature>
<dbReference type="SUPFAM" id="SSF52540">
    <property type="entry name" value="P-loop containing nucleoside triphosphate hydrolases"/>
    <property type="match status" value="1"/>
</dbReference>
<dbReference type="InterPro" id="IPR008995">
    <property type="entry name" value="Mo/tungstate-bd_C_term_dom"/>
</dbReference>
<name>A0ABV3WLT9_9BURK</name>
<proteinExistence type="inferred from homology"/>
<dbReference type="Proteomes" id="UP001558535">
    <property type="component" value="Unassembled WGS sequence"/>
</dbReference>
<reference evidence="10 11" key="1">
    <citation type="submission" date="2024-07" db="EMBL/GenBank/DDBJ databases">
        <title>A survey of Mimosa microsymbionts across Brazilian biomes reveals a high diversity of Paraburkholderia nodulating endemic species, but also that Cupriavidus is common as a symbiont of widespread species.</title>
        <authorList>
            <person name="Rouws L."/>
            <person name="Barauna A."/>
            <person name="Beukes C."/>
            <person name="Rouws J.R.C."/>
            <person name="De Faria S.M."/>
            <person name="Gross E."/>
            <person name="Bueno Dos Reis Junior F."/>
            <person name="Simon M.F."/>
            <person name="Maluk M."/>
            <person name="Odee D.W."/>
            <person name="Kenicer G."/>
            <person name="Young J.P.W."/>
            <person name="Reis V.M."/>
            <person name="Zilli J."/>
            <person name="James E.K."/>
        </authorList>
    </citation>
    <scope>NUCLEOTIDE SEQUENCE [LARGE SCALE GENOMIC DNA]</scope>
    <source>
        <strain evidence="10 11">BR14375</strain>
    </source>
</reference>
<evidence type="ECO:0000256" key="6">
    <source>
        <dbReference type="ARBA" id="ARBA00022967"/>
    </source>
</evidence>
<keyword evidence="11" id="KW-1185">Reference proteome</keyword>
<evidence type="ECO:0000256" key="4">
    <source>
        <dbReference type="ARBA" id="ARBA00022741"/>
    </source>
</evidence>
<dbReference type="InterPro" id="IPR003593">
    <property type="entry name" value="AAA+_ATPase"/>
</dbReference>
<evidence type="ECO:0000259" key="9">
    <source>
        <dbReference type="PROSITE" id="PS50893"/>
    </source>
</evidence>
<evidence type="ECO:0000313" key="10">
    <source>
        <dbReference type="EMBL" id="MEX3754174.1"/>
    </source>
</evidence>
<dbReference type="GO" id="GO:0005524">
    <property type="term" value="F:ATP binding"/>
    <property type="evidence" value="ECO:0007669"/>
    <property type="project" value="UniProtKB-KW"/>
</dbReference>
<dbReference type="Pfam" id="PF00005">
    <property type="entry name" value="ABC_tran"/>
    <property type="match status" value="1"/>
</dbReference>
<dbReference type="Pfam" id="PF08402">
    <property type="entry name" value="TOBE_2"/>
    <property type="match status" value="1"/>
</dbReference>
<keyword evidence="1 8" id="KW-0813">Transport</keyword>
<keyword evidence="2 8" id="KW-1003">Cell membrane</keyword>
<dbReference type="InterPro" id="IPR013611">
    <property type="entry name" value="Transp-assoc_OB_typ2"/>
</dbReference>
<keyword evidence="3" id="KW-0997">Cell inner membrane</keyword>
<evidence type="ECO:0000256" key="3">
    <source>
        <dbReference type="ARBA" id="ARBA00022519"/>
    </source>
</evidence>
<sequence>MKTDEVIVSFRGVRKTYDGETLVVKQLDLDIYQGEFLTLLGPSGSGKTTCLMMLAGFEFPTGGEIWLDGTLLNTVPPHKRNIGMVFQNYALFPHLTVEQNVAYPLTVRKVSAEERAHRTHNALKMVRMESFAKRYPAQLSGGQQQRIALARALVFEPKLVLMDEPLGALDKQLREHMQYELKSLHEKLGVTFVYVTHDQGEALTMSDRVAVFDKGIVQQLDTVDSLYESPCNEFVANFIGDSNKLRGTIANVNGEYCEFHLADGTRLTGRNIGGARAGTPAIACIRPERMKLATGVNGNGAARPGANALAGEARGLIYFGDHVRMRCGLPQQDECFVKVPLGTDALESFAPGAPVALEFAPEHLRVFAGA</sequence>
<keyword evidence="4 8" id="KW-0547">Nucleotide-binding</keyword>
<dbReference type="PANTHER" id="PTHR42781:SF6">
    <property type="entry name" value="SPERMIDINE_PUTRESCINE IMPORT ATP-BINDING PROTEIN POTA"/>
    <property type="match status" value="1"/>
</dbReference>
<gene>
    <name evidence="8" type="primary">potA</name>
    <name evidence="10" type="ORF">AB3X84_29845</name>
</gene>
<comment type="subunit">
    <text evidence="8">The complex is composed of two ATP-binding proteins (PotA), two transmembrane proteins (PotB and PotC) and a solute-binding protein (PotD).</text>
</comment>